<dbReference type="InterPro" id="IPR027797">
    <property type="entry name" value="PT-TG_dom"/>
</dbReference>
<evidence type="ECO:0000259" key="4">
    <source>
        <dbReference type="Pfam" id="PF14449"/>
    </source>
</evidence>
<dbReference type="PANTHER" id="PTHR34976">
    <property type="entry name" value="RIBONUCLEASE YQCG-RELATED"/>
    <property type="match status" value="1"/>
</dbReference>
<dbReference type="InterPro" id="IPR028048">
    <property type="entry name" value="Tox-HNH-EHHH"/>
</dbReference>
<evidence type="ECO:0000256" key="1">
    <source>
        <dbReference type="ARBA" id="ARBA00004613"/>
    </source>
</evidence>
<dbReference type="Pfam" id="PF14449">
    <property type="entry name" value="PT-TG"/>
    <property type="match status" value="1"/>
</dbReference>
<evidence type="ECO:0000313" key="6">
    <source>
        <dbReference type="EMBL" id="MTH55006.1"/>
    </source>
</evidence>
<feature type="region of interest" description="Disordered" evidence="3">
    <location>
        <begin position="326"/>
        <end position="372"/>
    </location>
</feature>
<protein>
    <recommendedName>
        <fullName evidence="8">HNH/Endo VII superfamily nuclease toxins domain-containing protein</fullName>
    </recommendedName>
</protein>
<keyword evidence="7" id="KW-1185">Reference proteome</keyword>
<organism evidence="6 7">
    <name type="scientific">Metabacillus mangrovi</name>
    <dbReference type="NCBI Taxonomy" id="1491830"/>
    <lineage>
        <taxon>Bacteria</taxon>
        <taxon>Bacillati</taxon>
        <taxon>Bacillota</taxon>
        <taxon>Bacilli</taxon>
        <taxon>Bacillales</taxon>
        <taxon>Bacillaceae</taxon>
        <taxon>Metabacillus</taxon>
    </lineage>
</organism>
<dbReference type="RefSeq" id="WP_155113513.1">
    <property type="nucleotide sequence ID" value="NZ_WMIB01000021.1"/>
</dbReference>
<comment type="caution">
    <text evidence="6">The sequence shown here is derived from an EMBL/GenBank/DDBJ whole genome shotgun (WGS) entry which is preliminary data.</text>
</comment>
<evidence type="ECO:0000256" key="3">
    <source>
        <dbReference type="SAM" id="MobiDB-lite"/>
    </source>
</evidence>
<feature type="domain" description="HNH/Endo VII superfamily nuclease toxins" evidence="5">
    <location>
        <begin position="296"/>
        <end position="356"/>
    </location>
</feature>
<reference evidence="6 7" key="1">
    <citation type="journal article" date="2017" name="Int. J. Syst. Evol. Microbiol.">
        <title>Bacillus mangrovi sp. nov., isolated from a sediment sample from a mangrove forest.</title>
        <authorList>
            <person name="Gupta V."/>
            <person name="Singh P.K."/>
            <person name="Korpole S."/>
            <person name="Tanuku N.R.S."/>
            <person name="Pinnaka A.K."/>
        </authorList>
    </citation>
    <scope>NUCLEOTIDE SEQUENCE [LARGE SCALE GENOMIC DNA]</scope>
    <source>
        <strain evidence="6 7">KCTC 33872</strain>
    </source>
</reference>
<dbReference type="GO" id="GO:0005576">
    <property type="term" value="C:extracellular region"/>
    <property type="evidence" value="ECO:0007669"/>
    <property type="project" value="UniProtKB-SubCell"/>
</dbReference>
<gene>
    <name evidence="6" type="ORF">GKZ89_16505</name>
</gene>
<dbReference type="Pfam" id="PF15657">
    <property type="entry name" value="Tox-HNH-EHHH"/>
    <property type="match status" value="1"/>
</dbReference>
<feature type="compositionally biased region" description="Basic and acidic residues" evidence="3">
    <location>
        <begin position="355"/>
        <end position="372"/>
    </location>
</feature>
<evidence type="ECO:0008006" key="8">
    <source>
        <dbReference type="Google" id="ProtNLM"/>
    </source>
</evidence>
<feature type="domain" description="Pre-toxin TG" evidence="4">
    <location>
        <begin position="6"/>
        <end position="60"/>
    </location>
</feature>
<dbReference type="InterPro" id="IPR051768">
    <property type="entry name" value="Bact_secretion_toxin"/>
</dbReference>
<dbReference type="AlphaFoldDB" id="A0A7X2V694"/>
<dbReference type="OrthoDB" id="2865744at2"/>
<keyword evidence="2" id="KW-0964">Secreted</keyword>
<comment type="subcellular location">
    <subcellularLocation>
        <location evidence="1">Secreted</location>
    </subcellularLocation>
</comment>
<sequence length="372" mass="40458">MLKKHDSIRATTGVDPVTGRKLSDAERVAAGAMAAAGFIPVVGWAGRAIKGGAAIVKTAKGINTANHMLDAYKGTKAMDILNKTEKGIYGLYTPNSAWEFGSGRDMFGNKLTEEQRQQALWNGLTMGAAGAGARFIDNGGLQKLGSKFPYSTNYVKNKLVDANNALKQIGCRAGSRTEDAFRSMRNSAGNIGNRAKDAVNQVKKKVLDMEVPTPRVYSTAGGPGMPGMPIVNWEKQRLGDMMQRMDSNGIQGGASRETSKRVNDVDKVLSRNGSFRDAKRRAGIPNSSQPKKPVVVFDGTSENRIVYEFEVNGKKKYIIEHREDKFGRGPHFHGADDLKGSPLNKGRYNQYPGHSPEDFDGYKKKGHSGESK</sequence>
<evidence type="ECO:0000256" key="2">
    <source>
        <dbReference type="ARBA" id="ARBA00022525"/>
    </source>
</evidence>
<evidence type="ECO:0000259" key="5">
    <source>
        <dbReference type="Pfam" id="PF15657"/>
    </source>
</evidence>
<feature type="compositionally biased region" description="Basic and acidic residues" evidence="3">
    <location>
        <begin position="326"/>
        <end position="339"/>
    </location>
</feature>
<dbReference type="EMBL" id="WMIB01000021">
    <property type="protein sequence ID" value="MTH55006.1"/>
    <property type="molecule type" value="Genomic_DNA"/>
</dbReference>
<evidence type="ECO:0000313" key="7">
    <source>
        <dbReference type="Proteomes" id="UP000434639"/>
    </source>
</evidence>
<name>A0A7X2V694_9BACI</name>
<dbReference type="PANTHER" id="PTHR34976:SF2">
    <property type="entry name" value="TYPE VII SECRETION SYSTEM PROTEIN ESSD"/>
    <property type="match status" value="1"/>
</dbReference>
<dbReference type="Proteomes" id="UP000434639">
    <property type="component" value="Unassembled WGS sequence"/>
</dbReference>
<proteinExistence type="predicted"/>
<accession>A0A7X2V694</accession>